<accession>A0A6G9Z8Q2</accession>
<name>A0A6G9Z8Q2_9NOCA</name>
<dbReference type="EMBL" id="CP046173">
    <property type="protein sequence ID" value="QIS21872.1"/>
    <property type="molecule type" value="Genomic_DNA"/>
</dbReference>
<dbReference type="Proteomes" id="UP000500953">
    <property type="component" value="Chromosome"/>
</dbReference>
<dbReference type="PANTHER" id="PTHR33744">
    <property type="entry name" value="CARBOHYDRATE DIACID REGULATOR"/>
    <property type="match status" value="1"/>
</dbReference>
<protein>
    <submittedName>
        <fullName evidence="3">PucR family transcriptional regulator</fullName>
    </submittedName>
</protein>
<gene>
    <name evidence="3" type="ORF">F6W96_29635</name>
</gene>
<feature type="domain" description="Purine catabolism PurC-like" evidence="1">
    <location>
        <begin position="20"/>
        <end position="115"/>
    </location>
</feature>
<feature type="domain" description="PucR C-terminal helix-turn-helix" evidence="2">
    <location>
        <begin position="427"/>
        <end position="485"/>
    </location>
</feature>
<dbReference type="Gene3D" id="1.10.10.2840">
    <property type="entry name" value="PucR C-terminal helix-turn-helix domain"/>
    <property type="match status" value="1"/>
</dbReference>
<reference evidence="3 4" key="1">
    <citation type="journal article" date="2019" name="ACS Chem. Biol.">
        <title>Identification and Mobilization of a Cryptic Antibiotic Biosynthesis Gene Locus from a Human-Pathogenic Nocardia Isolate.</title>
        <authorList>
            <person name="Herisse M."/>
            <person name="Ishida K."/>
            <person name="Porter J.L."/>
            <person name="Howden B."/>
            <person name="Hertweck C."/>
            <person name="Stinear T.P."/>
            <person name="Pidot S.J."/>
        </authorList>
    </citation>
    <scope>NUCLEOTIDE SEQUENCE [LARGE SCALE GENOMIC DNA]</scope>
    <source>
        <strain evidence="3 4">AUSMDU00012715</strain>
    </source>
</reference>
<sequence>MLVRDMLAEPLGLRLRGEATAALERPVARICVTDMPDPTPFVTPGALVCTGLVWRRDADDSDRYVGLLARAGAVAVAAGVSLHGHVPPDVIAACARYGLPLLEVPERVPFSRMIEYLAGRSADMRLRRAKSGMARQRRLLSAVADGRDIAALIDEFARDCGISVWLLTATGMPVAGTEPLSDDRIDALVASAATASRLPAPLPGGGLVWPVGGRFGDRLSVWYLVIRGATDEQDPDELGADLAAIAELYRMRHLELLRLTWERDRSPVDTASGPMVAVAFDPVAKSEQWPDGGPGRDALRAIVHDVLPGARTEVDADGRIIAWVRGTEQNIAAQLRRRLLRLAPALREVRLRVGVSACRSGESATGTAASAVAAASVAADDPVDVRVADVDSAVGLFTTIPDQLQRRFADRVLGPLVDYDERTGAELLQTLEVFLGCAGSWRQAADRMHLHLNTVRYRIGRVEELTGRDLGRLDDRLDLYLAVRARSRPGALPPDVAVR</sequence>
<evidence type="ECO:0000259" key="1">
    <source>
        <dbReference type="Pfam" id="PF07905"/>
    </source>
</evidence>
<evidence type="ECO:0000259" key="2">
    <source>
        <dbReference type="Pfam" id="PF13556"/>
    </source>
</evidence>
<evidence type="ECO:0000313" key="3">
    <source>
        <dbReference type="EMBL" id="QIS21872.1"/>
    </source>
</evidence>
<dbReference type="InterPro" id="IPR025736">
    <property type="entry name" value="PucR_C-HTH_dom"/>
</dbReference>
<evidence type="ECO:0000313" key="4">
    <source>
        <dbReference type="Proteomes" id="UP000500953"/>
    </source>
</evidence>
<dbReference type="RefSeq" id="WP_238845291.1">
    <property type="nucleotide sequence ID" value="NZ_CP046173.1"/>
</dbReference>
<organism evidence="3 4">
    <name type="scientific">Nocardia terpenica</name>
    <dbReference type="NCBI Taxonomy" id="455432"/>
    <lineage>
        <taxon>Bacteria</taxon>
        <taxon>Bacillati</taxon>
        <taxon>Actinomycetota</taxon>
        <taxon>Actinomycetes</taxon>
        <taxon>Mycobacteriales</taxon>
        <taxon>Nocardiaceae</taxon>
        <taxon>Nocardia</taxon>
    </lineage>
</organism>
<dbReference type="PANTHER" id="PTHR33744:SF17">
    <property type="entry name" value="CONSERVED PROTEIN"/>
    <property type="match status" value="1"/>
</dbReference>
<dbReference type="InterPro" id="IPR051448">
    <property type="entry name" value="CdaR-like_regulators"/>
</dbReference>
<proteinExistence type="predicted"/>
<dbReference type="Pfam" id="PF13556">
    <property type="entry name" value="HTH_30"/>
    <property type="match status" value="1"/>
</dbReference>
<dbReference type="InterPro" id="IPR012914">
    <property type="entry name" value="PucR_dom"/>
</dbReference>
<dbReference type="InterPro" id="IPR042070">
    <property type="entry name" value="PucR_C-HTH_sf"/>
</dbReference>
<dbReference type="AlphaFoldDB" id="A0A6G9Z8Q2"/>
<dbReference type="Pfam" id="PF07905">
    <property type="entry name" value="PucR"/>
    <property type="match status" value="1"/>
</dbReference>